<dbReference type="EMBL" id="CANL01000005">
    <property type="protein sequence ID" value="CCM62830.1"/>
    <property type="molecule type" value="Genomic_DNA"/>
</dbReference>
<proteinExistence type="predicted"/>
<dbReference type="AlphaFoldDB" id="R4YXF5"/>
<reference evidence="1 2" key="1">
    <citation type="journal article" date="2013" name="ISME J.">
        <title>Metabolic model for the filamentous 'Candidatus Microthrix parvicella' based on genomic and metagenomic analyses.</title>
        <authorList>
            <person name="Jon McIlroy S."/>
            <person name="Kristiansen R."/>
            <person name="Albertsen M."/>
            <person name="Michael Karst S."/>
            <person name="Rossetti S."/>
            <person name="Lund Nielsen J."/>
            <person name="Tandoi V."/>
            <person name="James Seviour R."/>
            <person name="Nielsen P.H."/>
        </authorList>
    </citation>
    <scope>NUCLEOTIDE SEQUENCE [LARGE SCALE GENOMIC DNA]</scope>
    <source>
        <strain evidence="1 2">RN1</strain>
    </source>
</reference>
<accession>R4YXF5</accession>
<evidence type="ECO:0000313" key="2">
    <source>
        <dbReference type="Proteomes" id="UP000018291"/>
    </source>
</evidence>
<comment type="caution">
    <text evidence="1">The sequence shown here is derived from an EMBL/GenBank/DDBJ whole genome shotgun (WGS) entry which is preliminary data.</text>
</comment>
<keyword evidence="2" id="KW-1185">Reference proteome</keyword>
<protein>
    <submittedName>
        <fullName evidence="1">Uncharacterized protein</fullName>
    </submittedName>
</protein>
<dbReference type="STRING" id="1229780.BN381_130388"/>
<dbReference type="HOGENOM" id="CLU_3115799_0_0_11"/>
<organism evidence="1 2">
    <name type="scientific">Candidatus Neomicrothrix parvicella RN1</name>
    <dbReference type="NCBI Taxonomy" id="1229780"/>
    <lineage>
        <taxon>Bacteria</taxon>
        <taxon>Bacillati</taxon>
        <taxon>Actinomycetota</taxon>
        <taxon>Acidimicrobiia</taxon>
        <taxon>Acidimicrobiales</taxon>
        <taxon>Microthrixaceae</taxon>
        <taxon>Candidatus Neomicrothrix</taxon>
    </lineage>
</organism>
<gene>
    <name evidence="1" type="ORF">BN381_130388</name>
</gene>
<sequence>MTTLAGYARPVSPQITVNLPDAPLTRVDALAIASIASIASIAEEPWDPWW</sequence>
<evidence type="ECO:0000313" key="1">
    <source>
        <dbReference type="EMBL" id="CCM62830.1"/>
    </source>
</evidence>
<name>R4YXF5_9ACTN</name>
<dbReference type="Proteomes" id="UP000018291">
    <property type="component" value="Unassembled WGS sequence"/>
</dbReference>